<reference evidence="5" key="1">
    <citation type="submission" date="2020-10" db="EMBL/GenBank/DDBJ databases">
        <title>Taxonomic study of unclassified bacteria belonging to the class Ktedonobacteria.</title>
        <authorList>
            <person name="Yabe S."/>
            <person name="Wang C.M."/>
            <person name="Zheng Y."/>
            <person name="Sakai Y."/>
            <person name="Cavaletti L."/>
            <person name="Monciardini P."/>
            <person name="Donadio S."/>
        </authorList>
    </citation>
    <scope>NUCLEOTIDE SEQUENCE</scope>
    <source>
        <strain evidence="5">SOSP1-1</strain>
    </source>
</reference>
<dbReference type="Proteomes" id="UP000612362">
    <property type="component" value="Unassembled WGS sequence"/>
</dbReference>
<keyword evidence="2" id="KW-0067">ATP-binding</keyword>
<dbReference type="EMBL" id="BNJF01000001">
    <property type="protein sequence ID" value="GHO42842.1"/>
    <property type="molecule type" value="Genomic_DNA"/>
</dbReference>
<dbReference type="InterPro" id="IPR037118">
    <property type="entry name" value="Val-tRNA_synth_C_sf"/>
</dbReference>
<dbReference type="Pfam" id="PF16326">
    <property type="entry name" value="ABC_tran_CTD"/>
    <property type="match status" value="1"/>
</dbReference>
<gene>
    <name evidence="5" type="ORF">KSX_10050</name>
</gene>
<evidence type="ECO:0000259" key="4">
    <source>
        <dbReference type="Pfam" id="PF16326"/>
    </source>
</evidence>
<dbReference type="GO" id="GO:0003677">
    <property type="term" value="F:DNA binding"/>
    <property type="evidence" value="ECO:0007669"/>
    <property type="project" value="InterPro"/>
</dbReference>
<dbReference type="GO" id="GO:0005524">
    <property type="term" value="F:ATP binding"/>
    <property type="evidence" value="ECO:0007669"/>
    <property type="project" value="UniProtKB-KW"/>
</dbReference>
<evidence type="ECO:0000313" key="6">
    <source>
        <dbReference type="Proteomes" id="UP000612362"/>
    </source>
</evidence>
<evidence type="ECO:0000256" key="3">
    <source>
        <dbReference type="SAM" id="Coils"/>
    </source>
</evidence>
<dbReference type="InterPro" id="IPR032524">
    <property type="entry name" value="ABC_tran_C"/>
</dbReference>
<keyword evidence="1" id="KW-0547">Nucleotide-binding</keyword>
<dbReference type="AlphaFoldDB" id="A0A8J3HRZ2"/>
<feature type="coiled-coil region" evidence="3">
    <location>
        <begin position="1"/>
        <end position="51"/>
    </location>
</feature>
<sequence>MEKAEARIKDLEEELSLAALEANAERLTELNEAYEQAKTRVEELLMEWEQLADVAS</sequence>
<evidence type="ECO:0000256" key="2">
    <source>
        <dbReference type="ARBA" id="ARBA00022840"/>
    </source>
</evidence>
<evidence type="ECO:0000313" key="5">
    <source>
        <dbReference type="EMBL" id="GHO42842.1"/>
    </source>
</evidence>
<keyword evidence="3" id="KW-0175">Coiled coil</keyword>
<comment type="caution">
    <text evidence="5">The sequence shown here is derived from an EMBL/GenBank/DDBJ whole genome shotgun (WGS) entry which is preliminary data.</text>
</comment>
<name>A0A8J3HRZ2_9CHLR</name>
<proteinExistence type="predicted"/>
<organism evidence="5 6">
    <name type="scientific">Ktedonospora formicarum</name>
    <dbReference type="NCBI Taxonomy" id="2778364"/>
    <lineage>
        <taxon>Bacteria</taxon>
        <taxon>Bacillati</taxon>
        <taxon>Chloroflexota</taxon>
        <taxon>Ktedonobacteria</taxon>
        <taxon>Ktedonobacterales</taxon>
        <taxon>Ktedonobacteraceae</taxon>
        <taxon>Ktedonospora</taxon>
    </lineage>
</organism>
<protein>
    <recommendedName>
        <fullName evidence="4">ABC transporter Uup C-terminal domain-containing protein</fullName>
    </recommendedName>
</protein>
<feature type="domain" description="ABC transporter Uup C-terminal" evidence="4">
    <location>
        <begin position="1"/>
        <end position="52"/>
    </location>
</feature>
<accession>A0A8J3HRZ2</accession>
<dbReference type="RefSeq" id="WP_220192341.1">
    <property type="nucleotide sequence ID" value="NZ_BNJF01000001.1"/>
</dbReference>
<evidence type="ECO:0000256" key="1">
    <source>
        <dbReference type="ARBA" id="ARBA00022741"/>
    </source>
</evidence>
<keyword evidence="6" id="KW-1185">Reference proteome</keyword>
<dbReference type="Gene3D" id="1.10.287.380">
    <property type="entry name" value="Valyl-tRNA synthetase, C-terminal domain"/>
    <property type="match status" value="1"/>
</dbReference>